<keyword evidence="3" id="KW-0812">Transmembrane</keyword>
<dbReference type="RefSeq" id="WP_307408454.1">
    <property type="nucleotide sequence ID" value="NZ_JAUSTW010000004.1"/>
</dbReference>
<evidence type="ECO:0000259" key="4">
    <source>
        <dbReference type="Pfam" id="PF00144"/>
    </source>
</evidence>
<dbReference type="Proteomes" id="UP001224122">
    <property type="component" value="Unassembled WGS sequence"/>
</dbReference>
<evidence type="ECO:0000313" key="5">
    <source>
        <dbReference type="EMBL" id="MDQ0199494.1"/>
    </source>
</evidence>
<proteinExistence type="predicted"/>
<reference evidence="5 6" key="1">
    <citation type="submission" date="2023-07" db="EMBL/GenBank/DDBJ databases">
        <title>Genomic Encyclopedia of Type Strains, Phase IV (KMG-IV): sequencing the most valuable type-strain genomes for metagenomic binning, comparative biology and taxonomic classification.</title>
        <authorList>
            <person name="Goeker M."/>
        </authorList>
    </citation>
    <scope>NUCLEOTIDE SEQUENCE [LARGE SCALE GENOMIC DNA]</scope>
    <source>
        <strain evidence="5 6">DSM 27594</strain>
    </source>
</reference>
<keyword evidence="3" id="KW-1133">Transmembrane helix</keyword>
<comment type="caution">
    <text evidence="5">The sequence shown here is derived from an EMBL/GenBank/DDBJ whole genome shotgun (WGS) entry which is preliminary data.</text>
</comment>
<keyword evidence="6" id="KW-1185">Reference proteome</keyword>
<dbReference type="PANTHER" id="PTHR46825:SF11">
    <property type="entry name" value="PENICILLIN-BINDING PROTEIN 4"/>
    <property type="match status" value="1"/>
</dbReference>
<feature type="domain" description="Beta-lactamase-related" evidence="4">
    <location>
        <begin position="85"/>
        <end position="377"/>
    </location>
</feature>
<dbReference type="Gene3D" id="3.40.710.10">
    <property type="entry name" value="DD-peptidase/beta-lactamase superfamily"/>
    <property type="match status" value="1"/>
</dbReference>
<dbReference type="InterPro" id="IPR012338">
    <property type="entry name" value="Beta-lactam/transpept-like"/>
</dbReference>
<evidence type="ECO:0000256" key="1">
    <source>
        <dbReference type="ARBA" id="ARBA00004370"/>
    </source>
</evidence>
<organism evidence="5 6">
    <name type="scientific">Neobacillus ginsengisoli</name>
    <dbReference type="NCBI Taxonomy" id="904295"/>
    <lineage>
        <taxon>Bacteria</taxon>
        <taxon>Bacillati</taxon>
        <taxon>Bacillota</taxon>
        <taxon>Bacilli</taxon>
        <taxon>Bacillales</taxon>
        <taxon>Bacillaceae</taxon>
        <taxon>Neobacillus</taxon>
    </lineage>
</organism>
<evidence type="ECO:0000313" key="6">
    <source>
        <dbReference type="Proteomes" id="UP001224122"/>
    </source>
</evidence>
<sequence length="395" mass="44986">MAEFRPDELNTRSKVWPKRKLKRSIKRFLLLFISAAMITFITNITHHFLQAPKTAKINKIVHRVLKKDPPRDKAVVPKVVDVNNDSAVDEYLKSLNFNGTALVVKDNKVVLNKGYGLADFENKLPNNSETVFYIGSITKVFISTAIMQLQEQGKLNINDFLSEYIPDFPNGNQIKLYHLLTHTSGIPEHSETVQKISHEDLIKKIEKGKLKFQPGTNWYYSDSNYSILAYIVEKITKEPLESYVNGHIFTKAGMKHTGFGDSYYDQPFPSKGYKQKENEMISPALPDMSELFGCGDIYTTPYDMYLFDKALYSGKLLTQESLKQFFTPFKHNYGLGLYRDPGSYSDHGVLPGWNALNSFSKNGNEFVVLLSNVQNGVKSLGVVNNQIYGMLRNKF</sequence>
<evidence type="ECO:0000256" key="3">
    <source>
        <dbReference type="SAM" id="Phobius"/>
    </source>
</evidence>
<name>A0ABT9XVG7_9BACI</name>
<evidence type="ECO:0000256" key="2">
    <source>
        <dbReference type="ARBA" id="ARBA00023136"/>
    </source>
</evidence>
<dbReference type="InterPro" id="IPR050491">
    <property type="entry name" value="AmpC-like"/>
</dbReference>
<comment type="subcellular location">
    <subcellularLocation>
        <location evidence="1">Membrane</location>
    </subcellularLocation>
</comment>
<dbReference type="EMBL" id="JAUSTW010000004">
    <property type="protein sequence ID" value="MDQ0199494.1"/>
    <property type="molecule type" value="Genomic_DNA"/>
</dbReference>
<dbReference type="PANTHER" id="PTHR46825">
    <property type="entry name" value="D-ALANYL-D-ALANINE-CARBOXYPEPTIDASE/ENDOPEPTIDASE AMPH"/>
    <property type="match status" value="1"/>
</dbReference>
<dbReference type="Pfam" id="PF00144">
    <property type="entry name" value="Beta-lactamase"/>
    <property type="match status" value="1"/>
</dbReference>
<dbReference type="InterPro" id="IPR001466">
    <property type="entry name" value="Beta-lactam-related"/>
</dbReference>
<accession>A0ABT9XVG7</accession>
<keyword evidence="2 3" id="KW-0472">Membrane</keyword>
<protein>
    <submittedName>
        <fullName evidence="5">CubicO group peptidase (Beta-lactamase class C family)</fullName>
    </submittedName>
</protein>
<gene>
    <name evidence="5" type="ORF">J2S10_002676</name>
</gene>
<dbReference type="SUPFAM" id="SSF56601">
    <property type="entry name" value="beta-lactamase/transpeptidase-like"/>
    <property type="match status" value="1"/>
</dbReference>
<feature type="transmembrane region" description="Helical" evidence="3">
    <location>
        <begin position="28"/>
        <end position="49"/>
    </location>
</feature>